<evidence type="ECO:0000256" key="2">
    <source>
        <dbReference type="ARBA" id="ARBA00022723"/>
    </source>
</evidence>
<keyword evidence="4 6" id="KW-0863">Zinc-finger</keyword>
<protein>
    <submittedName>
        <fullName evidence="9">Zinc finger protein 24-like</fullName>
    </submittedName>
</protein>
<dbReference type="InterPro" id="IPR036236">
    <property type="entry name" value="Znf_C2H2_sf"/>
</dbReference>
<organism evidence="8 9">
    <name type="scientific">Petromyzon marinus</name>
    <name type="common">Sea lamprey</name>
    <dbReference type="NCBI Taxonomy" id="7757"/>
    <lineage>
        <taxon>Eukaryota</taxon>
        <taxon>Metazoa</taxon>
        <taxon>Chordata</taxon>
        <taxon>Craniata</taxon>
        <taxon>Vertebrata</taxon>
        <taxon>Cyclostomata</taxon>
        <taxon>Hyperoartia</taxon>
        <taxon>Petromyzontiformes</taxon>
        <taxon>Petromyzontidae</taxon>
        <taxon>Petromyzon</taxon>
    </lineage>
</organism>
<sequence length="432" mass="47337">MACAVATPVLEPSGDFPAWLEAQGVNAEVAQAMDSELGIRDYGVLRACVRDGLVRAELLSTARDRLPFGFYAVLRQVVKALQGAEPHDAGTPCWDAAAAAATDSTFSPGDVTLRGLVDVLLALFNGLSRELQMSVQRLDDMEHQKHAVASPLSATAATSEDATAQMHSCIASDEAETISAAIKEESEPKLTASLRKAELFQDAVADLNQSLLLPQVQKQGSVDHSANESLGKPHLDIHPKFIIQNVTSLSNSKPNPTDAHPCLWPMQEASRTLNEDTENGCLSINHSQMPSGEGTSYELKSAIPNHLETPRLETSQDKPHSCDVCDRSFTWPSELTIHQHEHAGEQLHHCRVCGRRFLKSSYLKVHSRTHTGEKPYCCQFCGHRFSRYGVLKSHLLTHTGEKPYTCKVCGRKFTQRSNMRSHERTQHGTGGS</sequence>
<keyword evidence="3" id="KW-0677">Repeat</keyword>
<dbReference type="FunFam" id="3.30.160.60:FF:000100">
    <property type="entry name" value="Zinc finger 45-like"/>
    <property type="match status" value="1"/>
</dbReference>
<feature type="domain" description="C2H2-type" evidence="7">
    <location>
        <begin position="376"/>
        <end position="403"/>
    </location>
</feature>
<dbReference type="PROSITE" id="PS50157">
    <property type="entry name" value="ZINC_FINGER_C2H2_2"/>
    <property type="match status" value="4"/>
</dbReference>
<evidence type="ECO:0000256" key="4">
    <source>
        <dbReference type="ARBA" id="ARBA00022771"/>
    </source>
</evidence>
<gene>
    <name evidence="9" type="primary">LOC116942892</name>
</gene>
<dbReference type="FunFam" id="3.30.160.60:FF:000502">
    <property type="entry name" value="Zinc finger protein 710"/>
    <property type="match status" value="1"/>
</dbReference>
<dbReference type="AlphaFoldDB" id="A0AAJ7WV21"/>
<dbReference type="FunFam" id="3.30.160.60:FF:001442">
    <property type="entry name" value="zinc finger protein 696"/>
    <property type="match status" value="1"/>
</dbReference>
<reference evidence="9" key="1">
    <citation type="submission" date="2025-08" db="UniProtKB">
        <authorList>
            <consortium name="RefSeq"/>
        </authorList>
    </citation>
    <scope>IDENTIFICATION</scope>
    <source>
        <tissue evidence="9">Sperm</tissue>
    </source>
</reference>
<dbReference type="SMART" id="SM00355">
    <property type="entry name" value="ZnF_C2H2"/>
    <property type="match status" value="4"/>
</dbReference>
<dbReference type="Proteomes" id="UP001318040">
    <property type="component" value="Chromosome 1"/>
</dbReference>
<accession>A0AAJ7WV21</accession>
<comment type="similarity">
    <text evidence="1">Belongs to the krueppel C2H2-type zinc-finger protein family.</text>
</comment>
<proteinExistence type="inferred from homology"/>
<dbReference type="PANTHER" id="PTHR23235:SF120">
    <property type="entry name" value="KRUPPEL-LIKE FACTOR 15"/>
    <property type="match status" value="1"/>
</dbReference>
<dbReference type="PANTHER" id="PTHR23235">
    <property type="entry name" value="KRUEPPEL-LIKE TRANSCRIPTION FACTOR"/>
    <property type="match status" value="1"/>
</dbReference>
<feature type="domain" description="C2H2-type" evidence="7">
    <location>
        <begin position="348"/>
        <end position="375"/>
    </location>
</feature>
<dbReference type="FunFam" id="3.30.160.60:FF:000446">
    <property type="entry name" value="Zinc finger protein"/>
    <property type="match status" value="1"/>
</dbReference>
<dbReference type="Pfam" id="PF00096">
    <property type="entry name" value="zf-C2H2"/>
    <property type="match status" value="1"/>
</dbReference>
<evidence type="ECO:0000256" key="1">
    <source>
        <dbReference type="ARBA" id="ARBA00006991"/>
    </source>
</evidence>
<dbReference type="Gene3D" id="3.30.160.60">
    <property type="entry name" value="Classic Zinc Finger"/>
    <property type="match status" value="4"/>
</dbReference>
<evidence type="ECO:0000313" key="9">
    <source>
        <dbReference type="RefSeq" id="XP_032811206.1"/>
    </source>
</evidence>
<dbReference type="SUPFAM" id="SSF57667">
    <property type="entry name" value="beta-beta-alpha zinc fingers"/>
    <property type="match status" value="2"/>
</dbReference>
<keyword evidence="5" id="KW-0862">Zinc</keyword>
<feature type="domain" description="C2H2-type" evidence="7">
    <location>
        <begin position="404"/>
        <end position="427"/>
    </location>
</feature>
<dbReference type="PROSITE" id="PS00028">
    <property type="entry name" value="ZINC_FINGER_C2H2_1"/>
    <property type="match status" value="4"/>
</dbReference>
<feature type="domain" description="C2H2-type" evidence="7">
    <location>
        <begin position="320"/>
        <end position="347"/>
    </location>
</feature>
<dbReference type="RefSeq" id="XP_032811206.1">
    <property type="nucleotide sequence ID" value="XM_032955315.1"/>
</dbReference>
<dbReference type="GO" id="GO:0008270">
    <property type="term" value="F:zinc ion binding"/>
    <property type="evidence" value="ECO:0007669"/>
    <property type="project" value="UniProtKB-KW"/>
</dbReference>
<evidence type="ECO:0000259" key="7">
    <source>
        <dbReference type="PROSITE" id="PS50157"/>
    </source>
</evidence>
<evidence type="ECO:0000256" key="3">
    <source>
        <dbReference type="ARBA" id="ARBA00022737"/>
    </source>
</evidence>
<evidence type="ECO:0000256" key="6">
    <source>
        <dbReference type="PROSITE-ProRule" id="PRU00042"/>
    </source>
</evidence>
<keyword evidence="8" id="KW-1185">Reference proteome</keyword>
<dbReference type="InterPro" id="IPR013087">
    <property type="entry name" value="Znf_C2H2_type"/>
</dbReference>
<keyword evidence="2" id="KW-0479">Metal-binding</keyword>
<evidence type="ECO:0000256" key="5">
    <source>
        <dbReference type="ARBA" id="ARBA00022833"/>
    </source>
</evidence>
<dbReference type="KEGG" id="pmrn:116942892"/>
<name>A0AAJ7WV21_PETMA</name>
<dbReference type="GO" id="GO:0000981">
    <property type="term" value="F:DNA-binding transcription factor activity, RNA polymerase II-specific"/>
    <property type="evidence" value="ECO:0007669"/>
    <property type="project" value="TreeGrafter"/>
</dbReference>
<evidence type="ECO:0000313" key="8">
    <source>
        <dbReference type="Proteomes" id="UP001318040"/>
    </source>
</evidence>
<dbReference type="GO" id="GO:0000978">
    <property type="term" value="F:RNA polymerase II cis-regulatory region sequence-specific DNA binding"/>
    <property type="evidence" value="ECO:0007669"/>
    <property type="project" value="TreeGrafter"/>
</dbReference>